<organism evidence="1 2">
    <name type="scientific">Vibrio ostreicida</name>
    <dbReference type="NCBI Taxonomy" id="526588"/>
    <lineage>
        <taxon>Bacteria</taxon>
        <taxon>Pseudomonadati</taxon>
        <taxon>Pseudomonadota</taxon>
        <taxon>Gammaproteobacteria</taxon>
        <taxon>Vibrionales</taxon>
        <taxon>Vibrionaceae</taxon>
        <taxon>Vibrio</taxon>
    </lineage>
</organism>
<dbReference type="RefSeq" id="WP_290312831.1">
    <property type="nucleotide sequence ID" value="NZ_JAUFQC010000027.1"/>
</dbReference>
<accession>A0ABT8BYZ1</accession>
<reference evidence="2" key="1">
    <citation type="journal article" date="2019" name="Int. J. Syst. Evol. Microbiol.">
        <title>The Global Catalogue of Microorganisms (GCM) 10K type strain sequencing project: providing services to taxonomists for standard genome sequencing and annotation.</title>
        <authorList>
            <consortium name="The Broad Institute Genomics Platform"/>
            <consortium name="The Broad Institute Genome Sequencing Center for Infectious Disease"/>
            <person name="Wu L."/>
            <person name="Ma J."/>
        </authorList>
    </citation>
    <scope>NUCLEOTIDE SEQUENCE [LARGE SCALE GENOMIC DNA]</scope>
    <source>
        <strain evidence="2">CECT 7398</strain>
    </source>
</reference>
<sequence>MSIPKFTPYVVDDGQPGMLMVCPHRNRHVTQRYVDEEKMIQWPCILKLDGDTELMFFACERQLTAELEALIWGADDRLVDSNGCPYAITSVSGGYTFEPLGPPLSLEAVTQFIQEHEFAKAEVCLTKIQFASIQVAIGSLAREK</sequence>
<protein>
    <submittedName>
        <fullName evidence="1">DUF4144 family protein</fullName>
    </submittedName>
</protein>
<dbReference type="InterPro" id="IPR025284">
    <property type="entry name" value="DUF4144"/>
</dbReference>
<proteinExistence type="predicted"/>
<comment type="caution">
    <text evidence="1">The sequence shown here is derived from an EMBL/GenBank/DDBJ whole genome shotgun (WGS) entry which is preliminary data.</text>
</comment>
<evidence type="ECO:0000313" key="2">
    <source>
        <dbReference type="Proteomes" id="UP001238540"/>
    </source>
</evidence>
<dbReference type="Gene3D" id="2.40.10.320">
    <property type="entry name" value="Uncharacterised protein PF13642 yp_926445, N-terminal domain"/>
    <property type="match status" value="1"/>
</dbReference>
<dbReference type="EMBL" id="JAUFQC010000027">
    <property type="protein sequence ID" value="MDN3611305.1"/>
    <property type="molecule type" value="Genomic_DNA"/>
</dbReference>
<name>A0ABT8BYZ1_9VIBR</name>
<dbReference type="Proteomes" id="UP001238540">
    <property type="component" value="Unassembled WGS sequence"/>
</dbReference>
<dbReference type="Pfam" id="PF13642">
    <property type="entry name" value="DUF4144"/>
    <property type="match status" value="1"/>
</dbReference>
<keyword evidence="2" id="KW-1185">Reference proteome</keyword>
<evidence type="ECO:0000313" key="1">
    <source>
        <dbReference type="EMBL" id="MDN3611305.1"/>
    </source>
</evidence>
<gene>
    <name evidence="1" type="ORF">QWZ16_17015</name>
</gene>